<dbReference type="RefSeq" id="WP_283433292.1">
    <property type="nucleotide sequence ID" value="NZ_FXUG01000007.1"/>
</dbReference>
<reference evidence="2 3" key="1">
    <citation type="submission" date="2017-05" db="EMBL/GenBank/DDBJ databases">
        <authorList>
            <person name="Varghese N."/>
            <person name="Submissions S."/>
        </authorList>
    </citation>
    <scope>NUCLEOTIDE SEQUENCE [LARGE SCALE GENOMIC DNA]</scope>
    <source>
        <strain evidence="2 3">DSM 25457</strain>
    </source>
</reference>
<dbReference type="Pfam" id="PF00534">
    <property type="entry name" value="Glycos_transf_1"/>
    <property type="match status" value="1"/>
</dbReference>
<keyword evidence="3" id="KW-1185">Reference proteome</keyword>
<evidence type="ECO:0000313" key="2">
    <source>
        <dbReference type="EMBL" id="SMP62085.1"/>
    </source>
</evidence>
<dbReference type="PANTHER" id="PTHR12526">
    <property type="entry name" value="GLYCOSYLTRANSFERASE"/>
    <property type="match status" value="1"/>
</dbReference>
<comment type="caution">
    <text evidence="2">The sequence shown here is derived from an EMBL/GenBank/DDBJ whole genome shotgun (WGS) entry which is preliminary data.</text>
</comment>
<proteinExistence type="predicted"/>
<dbReference type="Gene3D" id="3.40.50.2000">
    <property type="entry name" value="Glycogen Phosphorylase B"/>
    <property type="match status" value="2"/>
</dbReference>
<gene>
    <name evidence="2" type="ORF">SAMN06265222_107227</name>
</gene>
<evidence type="ECO:0000259" key="1">
    <source>
        <dbReference type="Pfam" id="PF00534"/>
    </source>
</evidence>
<name>A0ABY1QA80_9BACT</name>
<organism evidence="2 3">
    <name type="scientific">Neorhodopirellula lusitana</name>
    <dbReference type="NCBI Taxonomy" id="445327"/>
    <lineage>
        <taxon>Bacteria</taxon>
        <taxon>Pseudomonadati</taxon>
        <taxon>Planctomycetota</taxon>
        <taxon>Planctomycetia</taxon>
        <taxon>Pirellulales</taxon>
        <taxon>Pirellulaceae</taxon>
        <taxon>Neorhodopirellula</taxon>
    </lineage>
</organism>
<sequence>MNLVFWQNILSPHQVPYIRELKRSGHDVTIVADERISLSRSRMGWEAPNSGDVKVIIGPSKLETTNFIHACASDTVHVMAGARLTELGALACQEVVKSNARLGIISESPDPRGCRFYLRRSKYILERLTRGRHFDFVLGMGRKGTDWFQSCGYSKKRVFEFSYVVDEQVPETHVSENSFVRLLYVGQLIKRKGLDTLLYALAATPKELKLDIVGDGPQRSQLVSLAERLHISDQLTWHGSLNSVAARHKMSNCDALILPSYHDGWGAVVNEALCSGTPVICSDGCGASSLLTREQIGVTFPAGNVDLLREKIISAVQKGPVNRRQRAEIVNWYAKASPTSVAEYFSAIMSHTYLSATRPNVPWAQ</sequence>
<dbReference type="Proteomes" id="UP001158067">
    <property type="component" value="Unassembled WGS sequence"/>
</dbReference>
<dbReference type="SUPFAM" id="SSF53756">
    <property type="entry name" value="UDP-Glycosyltransferase/glycogen phosphorylase"/>
    <property type="match status" value="1"/>
</dbReference>
<dbReference type="InterPro" id="IPR001296">
    <property type="entry name" value="Glyco_trans_1"/>
</dbReference>
<feature type="domain" description="Glycosyl transferase family 1" evidence="1">
    <location>
        <begin position="181"/>
        <end position="324"/>
    </location>
</feature>
<dbReference type="EMBL" id="FXUG01000007">
    <property type="protein sequence ID" value="SMP62085.1"/>
    <property type="molecule type" value="Genomic_DNA"/>
</dbReference>
<evidence type="ECO:0000313" key="3">
    <source>
        <dbReference type="Proteomes" id="UP001158067"/>
    </source>
</evidence>
<accession>A0ABY1QA80</accession>
<protein>
    <submittedName>
        <fullName evidence="2">Glycosyltransferase involved in cell wall bisynthesis</fullName>
    </submittedName>
</protein>